<dbReference type="EMBL" id="JAAIWK010000017">
    <property type="protein sequence ID" value="NEY20476.1"/>
    <property type="molecule type" value="Genomic_DNA"/>
</dbReference>
<gene>
    <name evidence="1" type="ORF">G4D61_10965</name>
</gene>
<dbReference type="RefSeq" id="WP_155918595.1">
    <property type="nucleotide sequence ID" value="NZ_JAAIWK010000017.1"/>
</dbReference>
<proteinExistence type="predicted"/>
<name>A0A6M0P701_9BACI</name>
<sequence length="54" mass="6202">MQKKDRPFETNTYSYNDQLANSEQSDNQNGVMDNITQTFQNVVDAVTGNDEDDR</sequence>
<keyword evidence="2" id="KW-1185">Reference proteome</keyword>
<comment type="caution">
    <text evidence="1">The sequence shown here is derived from an EMBL/GenBank/DDBJ whole genome shotgun (WGS) entry which is preliminary data.</text>
</comment>
<protein>
    <submittedName>
        <fullName evidence="1">Uncharacterized protein</fullName>
    </submittedName>
</protein>
<dbReference type="AlphaFoldDB" id="A0A6M0P701"/>
<dbReference type="Proteomes" id="UP000476934">
    <property type="component" value="Unassembled WGS sequence"/>
</dbReference>
<reference evidence="1 2" key="1">
    <citation type="submission" date="2020-03" db="EMBL/GenBank/DDBJ databases">
        <title>Bacillus aquiflavi sp. nov., isolated from yellow water of strong flavor Chinese baijiu in Yibin region of China.</title>
        <authorList>
            <person name="Xie J."/>
        </authorList>
    </citation>
    <scope>NUCLEOTIDE SEQUENCE [LARGE SCALE GENOMIC DNA]</scope>
    <source>
        <strain evidence="1 2">Gsoil 114</strain>
    </source>
</reference>
<evidence type="ECO:0000313" key="2">
    <source>
        <dbReference type="Proteomes" id="UP000476934"/>
    </source>
</evidence>
<organism evidence="1 2">
    <name type="scientific">Heyndrickxia ginsengihumi</name>
    <dbReference type="NCBI Taxonomy" id="363870"/>
    <lineage>
        <taxon>Bacteria</taxon>
        <taxon>Bacillati</taxon>
        <taxon>Bacillota</taxon>
        <taxon>Bacilli</taxon>
        <taxon>Bacillales</taxon>
        <taxon>Bacillaceae</taxon>
        <taxon>Heyndrickxia</taxon>
    </lineage>
</organism>
<evidence type="ECO:0000313" key="1">
    <source>
        <dbReference type="EMBL" id="NEY20476.1"/>
    </source>
</evidence>
<accession>A0A6M0P701</accession>